<dbReference type="Gene3D" id="1.25.40.10">
    <property type="entry name" value="Tetratricopeptide repeat domain"/>
    <property type="match status" value="1"/>
</dbReference>
<reference evidence="8 9" key="1">
    <citation type="submission" date="2014-07" db="EMBL/GenBank/DDBJ databases">
        <title>Tepidicaulis marinum gen. nov., sp. nov., a novel marine bacterium denitrifying nitrate to nitrous oxide strictly under microaerobic conditions.</title>
        <authorList>
            <person name="Takeuchi M."/>
            <person name="Yamagishi T."/>
            <person name="Kamagata Y."/>
            <person name="Oshima K."/>
            <person name="Hattori M."/>
            <person name="Katayama T."/>
            <person name="Hanada S."/>
            <person name="Tamaki H."/>
            <person name="Marumo K."/>
            <person name="Maeda H."/>
            <person name="Nedachi M."/>
            <person name="Iwasaki W."/>
            <person name="Suwa Y."/>
            <person name="Sakata S."/>
        </authorList>
    </citation>
    <scope>NUCLEOTIDE SEQUENCE [LARGE SCALE GENOMIC DNA]</scope>
    <source>
        <strain evidence="8 9">MA2</strain>
    </source>
</reference>
<evidence type="ECO:0000256" key="2">
    <source>
        <dbReference type="ARBA" id="ARBA00022692"/>
    </source>
</evidence>
<evidence type="ECO:0000259" key="7">
    <source>
        <dbReference type="Pfam" id="PF07219"/>
    </source>
</evidence>
<dbReference type="InterPro" id="IPR016982">
    <property type="entry name" value="Mms48"/>
</dbReference>
<dbReference type="AlphaFoldDB" id="A0A081B6B1"/>
<evidence type="ECO:0000256" key="6">
    <source>
        <dbReference type="SAM" id="Phobius"/>
    </source>
</evidence>
<gene>
    <name evidence="8" type="ORF">M2A_0078</name>
</gene>
<keyword evidence="2 6" id="KW-0812">Transmembrane</keyword>
<evidence type="ECO:0000256" key="5">
    <source>
        <dbReference type="SAM" id="MobiDB-lite"/>
    </source>
</evidence>
<dbReference type="GO" id="GO:0016020">
    <property type="term" value="C:membrane"/>
    <property type="evidence" value="ECO:0007669"/>
    <property type="project" value="UniProtKB-SubCell"/>
</dbReference>
<feature type="region of interest" description="Disordered" evidence="5">
    <location>
        <begin position="450"/>
        <end position="535"/>
    </location>
</feature>
<keyword evidence="4 6" id="KW-0472">Membrane</keyword>
<dbReference type="STRING" id="1333998.M2A_0078"/>
<evidence type="ECO:0000313" key="8">
    <source>
        <dbReference type="EMBL" id="GAK43579.1"/>
    </source>
</evidence>
<evidence type="ECO:0000256" key="4">
    <source>
        <dbReference type="ARBA" id="ARBA00023136"/>
    </source>
</evidence>
<evidence type="ECO:0000256" key="1">
    <source>
        <dbReference type="ARBA" id="ARBA00004370"/>
    </source>
</evidence>
<keyword evidence="9" id="KW-1185">Reference proteome</keyword>
<dbReference type="InterPro" id="IPR010817">
    <property type="entry name" value="HemY_N"/>
</dbReference>
<dbReference type="SUPFAM" id="SSF48452">
    <property type="entry name" value="TPR-like"/>
    <property type="match status" value="1"/>
</dbReference>
<comment type="caution">
    <text evidence="8">The sequence shown here is derived from an EMBL/GenBank/DDBJ whole genome shotgun (WGS) entry which is preliminary data.</text>
</comment>
<dbReference type="PIRSF" id="PIRSF031802">
    <property type="entry name" value="UCP031802"/>
    <property type="match status" value="1"/>
</dbReference>
<protein>
    <submittedName>
        <fullName evidence="8">HemY domain-containing protein</fullName>
    </submittedName>
</protein>
<proteinExistence type="predicted"/>
<name>A0A081B6B1_9HYPH</name>
<comment type="subcellular location">
    <subcellularLocation>
        <location evidence="1">Membrane</location>
    </subcellularLocation>
</comment>
<evidence type="ECO:0000256" key="3">
    <source>
        <dbReference type="ARBA" id="ARBA00022989"/>
    </source>
</evidence>
<sequence length="535" mass="58446">MRRVLTIFLVLVLLSAGAIWLAQEPGDLVVHWRGYEIRTSFVVGAGIIALLAGGLVYLWQMTRRLFRSPRDLYAFIAVRRERKGYLALTKGMVAVAAGDAREARLRAAQAERLLGRPPLTMLLSAQAAQLEGDSEGAKRHFAAMLEDKDTSVIGHRGLFIQAQRAGDPVAALFHARAAQEEAPRTGWAGDAVFQLETYEGDWDGALKTLDKMVSGGLVPRDKARRRRAVLLTAKAREIVAEAREDMSESGKARRTEALNTVSEAVEMEPAFTPAVTLAARLLGAEGKTRKATRLIERAWAFHPHPELLDTFLTVHRDESAFERHRHVQALAAQNPEHKESRIALAKGAIGSRDWEAARAALGHFLEGSAEGEPSVRICELMAEIEDGQFGNRGRAREWLSRALHAPRDEAWVSDGYVSQDWLPVCPRTGAFDAFEWKVPQSMIVPVASAPSAAAPLPAEREKTVREETGSEAETAPAEAVPSEKEPARPAAVMPQPGAQKKDEADILPPAPDDPGPGADEEDEEAGVKWVRPLGD</sequence>
<keyword evidence="3 6" id="KW-1133">Transmembrane helix</keyword>
<dbReference type="RefSeq" id="WP_045441623.1">
    <property type="nucleotide sequence ID" value="NZ_BBIO01000001.1"/>
</dbReference>
<dbReference type="EMBL" id="BBIO01000001">
    <property type="protein sequence ID" value="GAK43579.1"/>
    <property type="molecule type" value="Genomic_DNA"/>
</dbReference>
<evidence type="ECO:0000313" key="9">
    <source>
        <dbReference type="Proteomes" id="UP000028702"/>
    </source>
</evidence>
<feature type="domain" description="HemY N-terminal" evidence="7">
    <location>
        <begin position="26"/>
        <end position="132"/>
    </location>
</feature>
<organism evidence="8 9">
    <name type="scientific">Tepidicaulis marinus</name>
    <dbReference type="NCBI Taxonomy" id="1333998"/>
    <lineage>
        <taxon>Bacteria</taxon>
        <taxon>Pseudomonadati</taxon>
        <taxon>Pseudomonadota</taxon>
        <taxon>Alphaproteobacteria</taxon>
        <taxon>Hyphomicrobiales</taxon>
        <taxon>Parvibaculaceae</taxon>
        <taxon>Tepidicaulis</taxon>
    </lineage>
</organism>
<dbReference type="Proteomes" id="UP000028702">
    <property type="component" value="Unassembled WGS sequence"/>
</dbReference>
<feature type="compositionally biased region" description="Basic and acidic residues" evidence="5">
    <location>
        <begin position="458"/>
        <end position="468"/>
    </location>
</feature>
<dbReference type="eggNOG" id="COG3898">
    <property type="taxonomic scope" value="Bacteria"/>
</dbReference>
<dbReference type="InterPro" id="IPR011990">
    <property type="entry name" value="TPR-like_helical_dom_sf"/>
</dbReference>
<dbReference type="Pfam" id="PF07219">
    <property type="entry name" value="HemY_N"/>
    <property type="match status" value="1"/>
</dbReference>
<accession>A0A081B6B1</accession>
<feature type="transmembrane region" description="Helical" evidence="6">
    <location>
        <begin position="37"/>
        <end position="59"/>
    </location>
</feature>